<feature type="non-terminal residue" evidence="1">
    <location>
        <position position="334"/>
    </location>
</feature>
<dbReference type="Proteomes" id="UP001177140">
    <property type="component" value="Unassembled WGS sequence"/>
</dbReference>
<accession>A0AA41VAH6</accession>
<sequence length="334" mass="37787">KMLEILNKNNEKCTPRRRVPATRDFPVACGSKFPIISRMECLRLVSSSENIDLDSDSESMQSEQMLEADFRDITRISKNVQDGHWTQLNKRKLHEEFEDARPASNRFEGNKSIVLAPFSGERVIVQALMATPNCPWRNTTKRFVKSQELVAAPNSTRRRQAKQVVKSEGEKSIVLASSERIIVQSLMAAPHCPWRIQSKRFAKSQGLMTAPDIAFRGREIQLVKSQGEEKSVVLAPSSSERVIVQGLMATRNWPQRQAKRDSKSTAQETQLVKFQVEEKSIVPAPSSSERVIVQGLMAARNCPWRQAKRDSKSTARGITKSEVSMQAISLYFRE</sequence>
<proteinExistence type="predicted"/>
<comment type="caution">
    <text evidence="1">The sequence shown here is derived from an EMBL/GenBank/DDBJ whole genome shotgun (WGS) entry which is preliminary data.</text>
</comment>
<dbReference type="EMBL" id="JAJJMA010178160">
    <property type="protein sequence ID" value="MCL7037354.1"/>
    <property type="molecule type" value="Genomic_DNA"/>
</dbReference>
<evidence type="ECO:0000313" key="1">
    <source>
        <dbReference type="EMBL" id="MCL7037354.1"/>
    </source>
</evidence>
<evidence type="ECO:0000313" key="2">
    <source>
        <dbReference type="Proteomes" id="UP001177140"/>
    </source>
</evidence>
<keyword evidence="2" id="KW-1185">Reference proteome</keyword>
<reference evidence="1" key="1">
    <citation type="submission" date="2022-03" db="EMBL/GenBank/DDBJ databases">
        <title>A functionally conserved STORR gene fusion in Papaver species that diverged 16.8 million years ago.</title>
        <authorList>
            <person name="Catania T."/>
        </authorList>
    </citation>
    <scope>NUCLEOTIDE SEQUENCE</scope>
    <source>
        <strain evidence="1">S-191538</strain>
    </source>
</reference>
<name>A0AA41VAH6_PAPNU</name>
<dbReference type="AlphaFoldDB" id="A0AA41VAH6"/>
<organism evidence="1 2">
    <name type="scientific">Papaver nudicaule</name>
    <name type="common">Iceland poppy</name>
    <dbReference type="NCBI Taxonomy" id="74823"/>
    <lineage>
        <taxon>Eukaryota</taxon>
        <taxon>Viridiplantae</taxon>
        <taxon>Streptophyta</taxon>
        <taxon>Embryophyta</taxon>
        <taxon>Tracheophyta</taxon>
        <taxon>Spermatophyta</taxon>
        <taxon>Magnoliopsida</taxon>
        <taxon>Ranunculales</taxon>
        <taxon>Papaveraceae</taxon>
        <taxon>Papaveroideae</taxon>
        <taxon>Papaver</taxon>
    </lineage>
</organism>
<protein>
    <submittedName>
        <fullName evidence="1">Uncharacterized protein</fullName>
    </submittedName>
</protein>
<gene>
    <name evidence="1" type="ORF">MKW94_026302</name>
</gene>